<feature type="signal peptide" evidence="1">
    <location>
        <begin position="1"/>
        <end position="20"/>
    </location>
</feature>
<evidence type="ECO:0008006" key="4">
    <source>
        <dbReference type="Google" id="ProtNLM"/>
    </source>
</evidence>
<keyword evidence="3" id="KW-1185">Reference proteome</keyword>
<evidence type="ECO:0000256" key="1">
    <source>
        <dbReference type="SAM" id="SignalP"/>
    </source>
</evidence>
<dbReference type="SUPFAM" id="SSF52096">
    <property type="entry name" value="ClpP/crotonase"/>
    <property type="match status" value="1"/>
</dbReference>
<feature type="chain" id="PRO_5045081115" description="ATP-dependent Clp protease proteolytic subunit" evidence="1">
    <location>
        <begin position="21"/>
        <end position="222"/>
    </location>
</feature>
<name>A0ABQ1GWR0_9GAMM</name>
<dbReference type="Gene3D" id="3.90.226.10">
    <property type="entry name" value="2-enoyl-CoA Hydratase, Chain A, domain 1"/>
    <property type="match status" value="1"/>
</dbReference>
<accession>A0ABQ1GWR0</accession>
<evidence type="ECO:0000313" key="3">
    <source>
        <dbReference type="Proteomes" id="UP000627464"/>
    </source>
</evidence>
<proteinExistence type="predicted"/>
<dbReference type="Proteomes" id="UP000627464">
    <property type="component" value="Unassembled WGS sequence"/>
</dbReference>
<dbReference type="Pfam" id="PF00574">
    <property type="entry name" value="CLP_protease"/>
    <property type="match status" value="1"/>
</dbReference>
<comment type="caution">
    <text evidence="2">The sequence shown here is derived from an EMBL/GenBank/DDBJ whole genome shotgun (WGS) entry which is preliminary data.</text>
</comment>
<evidence type="ECO:0000313" key="2">
    <source>
        <dbReference type="EMBL" id="GGA51893.1"/>
    </source>
</evidence>
<gene>
    <name evidence="2" type="ORF">GCM10011328_29220</name>
</gene>
<keyword evidence="1" id="KW-0732">Signal</keyword>
<dbReference type="InterPro" id="IPR023562">
    <property type="entry name" value="ClpP/TepA"/>
</dbReference>
<organism evidence="2 3">
    <name type="scientific">Hafnia psychrotolerans</name>
    <dbReference type="NCBI Taxonomy" id="1477018"/>
    <lineage>
        <taxon>Bacteria</taxon>
        <taxon>Pseudomonadati</taxon>
        <taxon>Pseudomonadota</taxon>
        <taxon>Gammaproteobacteria</taxon>
        <taxon>Enterobacterales</taxon>
        <taxon>Hafniaceae</taxon>
        <taxon>Hafnia</taxon>
    </lineage>
</organism>
<protein>
    <recommendedName>
        <fullName evidence="4">ATP-dependent Clp protease proteolytic subunit</fullName>
    </recommendedName>
</protein>
<dbReference type="InterPro" id="IPR029045">
    <property type="entry name" value="ClpP/crotonase-like_dom_sf"/>
</dbReference>
<reference evidence="3" key="1">
    <citation type="journal article" date="2019" name="Int. J. Syst. Evol. Microbiol.">
        <title>The Global Catalogue of Microorganisms (GCM) 10K type strain sequencing project: providing services to taxonomists for standard genome sequencing and annotation.</title>
        <authorList>
            <consortium name="The Broad Institute Genomics Platform"/>
            <consortium name="The Broad Institute Genome Sequencing Center for Infectious Disease"/>
            <person name="Wu L."/>
            <person name="Ma J."/>
        </authorList>
    </citation>
    <scope>NUCLEOTIDE SEQUENCE [LARGE SCALE GENOMIC DNA]</scope>
    <source>
        <strain evidence="3">CGMCC 1.12806</strain>
    </source>
</reference>
<sequence>MKFIYFIMPVMLLLSIHADAGMSKVINATSPENIKLVKIFYTGAITENKIISLANVIDEIEQKYKSTQLIYLYINSSGGDMDSGKIGLKLVKDSPIPITTVNLSSVESSATMIFCGAKNRLIMDDTTFLLHAPKLGHSLNNSSEVNIDQAVERLKIYRDMFKKTYRQCTNLTDAQIDKITYSEDAHEILNNKEALAIGLATGETEKIERTDAAYYIYDGNSK</sequence>
<dbReference type="EMBL" id="BMFZ01000008">
    <property type="protein sequence ID" value="GGA51893.1"/>
    <property type="molecule type" value="Genomic_DNA"/>
</dbReference>